<feature type="modified residue" description="4-aspartylphosphate" evidence="7">
    <location>
        <position position="520"/>
    </location>
</feature>
<dbReference type="CDD" id="cd00156">
    <property type="entry name" value="REC"/>
    <property type="match status" value="1"/>
</dbReference>
<dbReference type="InterPro" id="IPR005467">
    <property type="entry name" value="His_kinase_dom"/>
</dbReference>
<dbReference type="eggNOG" id="COG0784">
    <property type="taxonomic scope" value="Bacteria"/>
</dbReference>
<feature type="transmembrane region" description="Helical" evidence="8">
    <location>
        <begin position="174"/>
        <end position="193"/>
    </location>
</feature>
<evidence type="ECO:0000256" key="1">
    <source>
        <dbReference type="ARBA" id="ARBA00000085"/>
    </source>
</evidence>
<dbReference type="EC" id="2.7.13.3" evidence="2"/>
<dbReference type="KEGG" id="mmr:Mmar10_2698"/>
<dbReference type="Pfam" id="PF00072">
    <property type="entry name" value="Response_reg"/>
    <property type="match status" value="1"/>
</dbReference>
<sequence length="595" mass="64579">MTDHARDNPEPAAPIHADLDQRRLDQARLLHARTRTSCLVVEGVVLYLAALVVLNGDLRFAGLWLACTSMMVGVVYLAAKLLAPDGVDQQNYKRYLTVHTAISGVTGLVWGGLAIAYLDADNLFNLFIAINMVFSITVGGMMPSAEYRPTYVSLATSTLFPFSAYWLLTVEGPLRIIGIGLLIYYAFGLMVSARAELQTIATLAAARTAELTRKLQEQNRVIEQASASKSRFLAATSHDMSQPLQAQSFFITAMRRTLNQPDQVEMLDKIEGCWRSQQQLLQALVETARLDSGAVIARKRVFDLAAELDGLRAEFAAMAADGDITLDISDAPVWVESDPLLVTRILRNLLANATRYTPPGGRVDLHWHREDVSVFVEVVDTGPGIEAADQARVFEEYVQLGSPGNDAPQGLGLGLTIVSQLARKLEVELRFDSEPGVGTRAGIVLPFRQVQTEACPDTPSITSIAGSPLVVLVEDEAALREGLTMLLTDWGCRVIAAASGVEALELLSWADAEPALLIIDKRLADGEDGLDTILALRSEVVCDIPAVLLTGDIYQFERLESIEDITVLAKPADPAQLHAVLMEHVSPTPSLDADG</sequence>
<proteinExistence type="predicted"/>
<keyword evidence="5 11" id="KW-0418">Kinase</keyword>
<dbReference type="InterPro" id="IPR001789">
    <property type="entry name" value="Sig_transdc_resp-reg_receiver"/>
</dbReference>
<feature type="transmembrane region" description="Helical" evidence="8">
    <location>
        <begin position="123"/>
        <end position="142"/>
    </location>
</feature>
<dbReference type="STRING" id="394221.Mmar10_2698"/>
<dbReference type="PANTHER" id="PTHR43711">
    <property type="entry name" value="TWO-COMPONENT HISTIDINE KINASE"/>
    <property type="match status" value="1"/>
</dbReference>
<evidence type="ECO:0000256" key="2">
    <source>
        <dbReference type="ARBA" id="ARBA00012438"/>
    </source>
</evidence>
<evidence type="ECO:0000259" key="9">
    <source>
        <dbReference type="PROSITE" id="PS50109"/>
    </source>
</evidence>
<keyword evidence="12" id="KW-1185">Reference proteome</keyword>
<dbReference type="InterPro" id="IPR011006">
    <property type="entry name" value="CheY-like_superfamily"/>
</dbReference>
<keyword evidence="8" id="KW-0472">Membrane</keyword>
<dbReference type="SUPFAM" id="SSF52172">
    <property type="entry name" value="CheY-like"/>
    <property type="match status" value="1"/>
</dbReference>
<dbReference type="InterPro" id="IPR004358">
    <property type="entry name" value="Sig_transdc_His_kin-like_C"/>
</dbReference>
<dbReference type="CDD" id="cd00082">
    <property type="entry name" value="HisKA"/>
    <property type="match status" value="1"/>
</dbReference>
<dbReference type="Gene3D" id="3.30.565.10">
    <property type="entry name" value="Histidine kinase-like ATPase, C-terminal domain"/>
    <property type="match status" value="1"/>
</dbReference>
<dbReference type="SMART" id="SM00387">
    <property type="entry name" value="HATPase_c"/>
    <property type="match status" value="1"/>
</dbReference>
<keyword evidence="6" id="KW-0902">Two-component regulatory system</keyword>
<gene>
    <name evidence="11" type="ordered locus">Mmar10_2698</name>
</gene>
<comment type="catalytic activity">
    <reaction evidence="1">
        <text>ATP + protein L-histidine = ADP + protein N-phospho-L-histidine.</text>
        <dbReference type="EC" id="2.7.13.3"/>
    </reaction>
</comment>
<dbReference type="PROSITE" id="PS50110">
    <property type="entry name" value="RESPONSE_REGULATORY"/>
    <property type="match status" value="1"/>
</dbReference>
<feature type="transmembrane region" description="Helical" evidence="8">
    <location>
        <begin position="95"/>
        <end position="117"/>
    </location>
</feature>
<keyword evidence="4" id="KW-0808">Transferase</keyword>
<evidence type="ECO:0000256" key="3">
    <source>
        <dbReference type="ARBA" id="ARBA00022553"/>
    </source>
</evidence>
<evidence type="ECO:0000259" key="10">
    <source>
        <dbReference type="PROSITE" id="PS50110"/>
    </source>
</evidence>
<evidence type="ECO:0000313" key="11">
    <source>
        <dbReference type="EMBL" id="ABI66984.1"/>
    </source>
</evidence>
<evidence type="ECO:0000256" key="7">
    <source>
        <dbReference type="PROSITE-ProRule" id="PRU00169"/>
    </source>
</evidence>
<name>Q0AL59_MARMM</name>
<dbReference type="HOGENOM" id="CLU_000445_114_75_5"/>
<evidence type="ECO:0000313" key="12">
    <source>
        <dbReference type="Proteomes" id="UP000001964"/>
    </source>
</evidence>
<evidence type="ECO:0000256" key="8">
    <source>
        <dbReference type="SAM" id="Phobius"/>
    </source>
</evidence>
<feature type="domain" description="Response regulatory" evidence="10">
    <location>
        <begin position="469"/>
        <end position="585"/>
    </location>
</feature>
<dbReference type="InterPro" id="IPR003594">
    <property type="entry name" value="HATPase_dom"/>
</dbReference>
<dbReference type="RefSeq" id="WP_011644628.1">
    <property type="nucleotide sequence ID" value="NC_008347.1"/>
</dbReference>
<dbReference type="eggNOG" id="COG2205">
    <property type="taxonomic scope" value="Bacteria"/>
</dbReference>
<feature type="transmembrane region" description="Helical" evidence="8">
    <location>
        <begin position="60"/>
        <end position="83"/>
    </location>
</feature>
<dbReference type="InterPro" id="IPR036890">
    <property type="entry name" value="HATPase_C_sf"/>
</dbReference>
<dbReference type="SMART" id="SM00388">
    <property type="entry name" value="HisKA"/>
    <property type="match status" value="1"/>
</dbReference>
<dbReference type="SUPFAM" id="SSF55874">
    <property type="entry name" value="ATPase domain of HSP90 chaperone/DNA topoisomerase II/histidine kinase"/>
    <property type="match status" value="1"/>
</dbReference>
<dbReference type="Gene3D" id="3.40.50.2300">
    <property type="match status" value="1"/>
</dbReference>
<dbReference type="Pfam" id="PF00512">
    <property type="entry name" value="HisKA"/>
    <property type="match status" value="1"/>
</dbReference>
<feature type="transmembrane region" description="Helical" evidence="8">
    <location>
        <begin position="36"/>
        <end position="54"/>
    </location>
</feature>
<feature type="domain" description="Histidine kinase" evidence="9">
    <location>
        <begin position="235"/>
        <end position="449"/>
    </location>
</feature>
<dbReference type="SMART" id="SM00448">
    <property type="entry name" value="REC"/>
    <property type="match status" value="1"/>
</dbReference>
<evidence type="ECO:0000256" key="4">
    <source>
        <dbReference type="ARBA" id="ARBA00022679"/>
    </source>
</evidence>
<protein>
    <recommendedName>
        <fullName evidence="2">histidine kinase</fullName>
        <ecNumber evidence="2">2.7.13.3</ecNumber>
    </recommendedName>
</protein>
<evidence type="ECO:0000256" key="6">
    <source>
        <dbReference type="ARBA" id="ARBA00023012"/>
    </source>
</evidence>
<keyword evidence="8" id="KW-1133">Transmembrane helix</keyword>
<evidence type="ECO:0000256" key="5">
    <source>
        <dbReference type="ARBA" id="ARBA00022777"/>
    </source>
</evidence>
<dbReference type="CDD" id="cd00075">
    <property type="entry name" value="HATPase"/>
    <property type="match status" value="1"/>
</dbReference>
<dbReference type="EMBL" id="CP000449">
    <property type="protein sequence ID" value="ABI66984.1"/>
    <property type="molecule type" value="Genomic_DNA"/>
</dbReference>
<dbReference type="PRINTS" id="PR00344">
    <property type="entry name" value="BCTRLSENSOR"/>
</dbReference>
<accession>Q0AL59</accession>
<dbReference type="Pfam" id="PF02518">
    <property type="entry name" value="HATPase_c"/>
    <property type="match status" value="1"/>
</dbReference>
<dbReference type="PROSITE" id="PS50109">
    <property type="entry name" value="HIS_KIN"/>
    <property type="match status" value="1"/>
</dbReference>
<reference evidence="11 12" key="1">
    <citation type="submission" date="2006-08" db="EMBL/GenBank/DDBJ databases">
        <title>Complete sequence of Maricaulis maris MCS10.</title>
        <authorList>
            <consortium name="US DOE Joint Genome Institute"/>
            <person name="Copeland A."/>
            <person name="Lucas S."/>
            <person name="Lapidus A."/>
            <person name="Barry K."/>
            <person name="Detter J.C."/>
            <person name="Glavina del Rio T."/>
            <person name="Hammon N."/>
            <person name="Israni S."/>
            <person name="Dalin E."/>
            <person name="Tice H."/>
            <person name="Pitluck S."/>
            <person name="Saunders E."/>
            <person name="Brettin T."/>
            <person name="Bruce D."/>
            <person name="Han C."/>
            <person name="Tapia R."/>
            <person name="Gilna P."/>
            <person name="Schmutz J."/>
            <person name="Larimer F."/>
            <person name="Land M."/>
            <person name="Hauser L."/>
            <person name="Kyrpides N."/>
            <person name="Mikhailova N."/>
            <person name="Viollier P."/>
            <person name="Stephens C."/>
            <person name="Richardson P."/>
        </authorList>
    </citation>
    <scope>NUCLEOTIDE SEQUENCE [LARGE SCALE GENOMIC DNA]</scope>
    <source>
        <strain evidence="11 12">MCS10</strain>
    </source>
</reference>
<dbReference type="SUPFAM" id="SSF47384">
    <property type="entry name" value="Homodimeric domain of signal transducing histidine kinase"/>
    <property type="match status" value="1"/>
</dbReference>
<dbReference type="AlphaFoldDB" id="Q0AL59"/>
<dbReference type="Gene3D" id="1.10.287.130">
    <property type="match status" value="1"/>
</dbReference>
<dbReference type="OrthoDB" id="9774458at2"/>
<dbReference type="InterPro" id="IPR003661">
    <property type="entry name" value="HisK_dim/P_dom"/>
</dbReference>
<keyword evidence="8" id="KW-0812">Transmembrane</keyword>
<dbReference type="Proteomes" id="UP000001964">
    <property type="component" value="Chromosome"/>
</dbReference>
<dbReference type="InterPro" id="IPR050736">
    <property type="entry name" value="Sensor_HK_Regulatory"/>
</dbReference>
<organism evidence="11 12">
    <name type="scientific">Maricaulis maris (strain MCS10)</name>
    <name type="common">Caulobacter maris</name>
    <dbReference type="NCBI Taxonomy" id="394221"/>
    <lineage>
        <taxon>Bacteria</taxon>
        <taxon>Pseudomonadati</taxon>
        <taxon>Pseudomonadota</taxon>
        <taxon>Alphaproteobacteria</taxon>
        <taxon>Maricaulales</taxon>
        <taxon>Maricaulaceae</taxon>
        <taxon>Maricaulis</taxon>
    </lineage>
</organism>
<dbReference type="GO" id="GO:0000155">
    <property type="term" value="F:phosphorelay sensor kinase activity"/>
    <property type="evidence" value="ECO:0007669"/>
    <property type="project" value="InterPro"/>
</dbReference>
<dbReference type="InterPro" id="IPR036097">
    <property type="entry name" value="HisK_dim/P_sf"/>
</dbReference>
<keyword evidence="3 7" id="KW-0597">Phosphoprotein</keyword>
<dbReference type="PANTHER" id="PTHR43711:SF1">
    <property type="entry name" value="HISTIDINE KINASE 1"/>
    <property type="match status" value="1"/>
</dbReference>